<evidence type="ECO:0000256" key="1">
    <source>
        <dbReference type="PIRSR" id="PIRSR001359-1"/>
    </source>
</evidence>
<dbReference type="NCBIfam" id="TIGR00167">
    <property type="entry name" value="cbbA"/>
    <property type="match status" value="1"/>
</dbReference>
<dbReference type="EMBL" id="FQUR01000012">
    <property type="protein sequence ID" value="SHE97722.1"/>
    <property type="molecule type" value="Genomic_DNA"/>
</dbReference>
<accession>A0A1M4XWV5</accession>
<organism evidence="4 5">
    <name type="scientific">Thermoanaerobacter uzonensis DSM 18761</name>
    <dbReference type="NCBI Taxonomy" id="1123369"/>
    <lineage>
        <taxon>Bacteria</taxon>
        <taxon>Bacillati</taxon>
        <taxon>Bacillota</taxon>
        <taxon>Clostridia</taxon>
        <taxon>Thermoanaerobacterales</taxon>
        <taxon>Thermoanaerobacteraceae</taxon>
        <taxon>Thermoanaerobacter</taxon>
    </lineage>
</organism>
<dbReference type="PANTHER" id="PTHR30304">
    <property type="entry name" value="D-TAGATOSE-1,6-BISPHOSPHATE ALDOLASE"/>
    <property type="match status" value="1"/>
</dbReference>
<name>A0A1M4XWV5_9THEO</name>
<feature type="binding site" evidence="2">
    <location>
        <position position="179"/>
    </location>
    <ligand>
        <name>dihydroxyacetone phosphate</name>
        <dbReference type="ChEBI" id="CHEBI:57642"/>
    </ligand>
</feature>
<reference evidence="5" key="1">
    <citation type="submission" date="2016-11" db="EMBL/GenBank/DDBJ databases">
        <authorList>
            <person name="Varghese N."/>
            <person name="Submissions S."/>
        </authorList>
    </citation>
    <scope>NUCLEOTIDE SEQUENCE [LARGE SCALE GENOMIC DNA]</scope>
    <source>
        <strain evidence="5">DSM 18761</strain>
    </source>
</reference>
<evidence type="ECO:0000313" key="4">
    <source>
        <dbReference type="EMBL" id="SHE97722.1"/>
    </source>
</evidence>
<feature type="binding site" evidence="3">
    <location>
        <position position="82"/>
    </location>
    <ligand>
        <name>Zn(2+)</name>
        <dbReference type="ChEBI" id="CHEBI:29105"/>
        <label>1</label>
        <note>catalytic</note>
    </ligand>
</feature>
<feature type="binding site" evidence="2">
    <location>
        <begin position="207"/>
        <end position="209"/>
    </location>
    <ligand>
        <name>dihydroxyacetone phosphate</name>
        <dbReference type="ChEBI" id="CHEBI:57642"/>
    </ligand>
</feature>
<dbReference type="GO" id="GO:0016832">
    <property type="term" value="F:aldehyde-lyase activity"/>
    <property type="evidence" value="ECO:0007669"/>
    <property type="project" value="InterPro"/>
</dbReference>
<dbReference type="PIRSF" id="PIRSF001359">
    <property type="entry name" value="F_bP_aldolase_II"/>
    <property type="match status" value="1"/>
</dbReference>
<dbReference type="GO" id="GO:0008270">
    <property type="term" value="F:zinc ion binding"/>
    <property type="evidence" value="ECO:0007669"/>
    <property type="project" value="InterPro"/>
</dbReference>
<sequence>MLVNLREILAETRKNKYAVPAFDVNDLTTFKAVAETAEELRSPIIVMILDTDVKDGYLRYIVPMIKEVAAHSRIPICLHLDHGPDIETVIKYVSLGFNSVMIDASTLPLEKNIEITRQVVKLAHSAGITVEAELGHVGVGLSDSEETIMSFLTIPKEVDKFVKETQVDALAVAIGTAHGLYKGDPHLDIPRLKEIAKITETPLVLHGGSYTPEEQVKEAIITGISKVNIATELRVAFIKGIKETIATANEYVALSEIFEKPLLFMKELVKSKIELCGSSNRA</sequence>
<feature type="active site" description="Proton donor" evidence="1">
    <location>
        <position position="81"/>
    </location>
</feature>
<dbReference type="Gene3D" id="3.20.20.70">
    <property type="entry name" value="Aldolase class I"/>
    <property type="match status" value="1"/>
</dbReference>
<dbReference type="InterPro" id="IPR000771">
    <property type="entry name" value="FBA_II"/>
</dbReference>
<dbReference type="GO" id="GO:0005975">
    <property type="term" value="P:carbohydrate metabolic process"/>
    <property type="evidence" value="ECO:0007669"/>
    <property type="project" value="InterPro"/>
</dbReference>
<dbReference type="RefSeq" id="WP_072968898.1">
    <property type="nucleotide sequence ID" value="NZ_FQUR01000012.1"/>
</dbReference>
<keyword evidence="5" id="KW-1185">Reference proteome</keyword>
<feature type="binding site" evidence="3">
    <location>
        <position position="206"/>
    </location>
    <ligand>
        <name>Zn(2+)</name>
        <dbReference type="ChEBI" id="CHEBI:29105"/>
        <label>1</label>
        <note>catalytic</note>
    </ligand>
</feature>
<proteinExistence type="predicted"/>
<protein>
    <submittedName>
        <fullName evidence="4">Tagatose 1,6-diphosphate aldolase GatY/KbaY</fullName>
    </submittedName>
</protein>
<comment type="cofactor">
    <cofactor evidence="3">
        <name>Zn(2+)</name>
        <dbReference type="ChEBI" id="CHEBI:29105"/>
    </cofactor>
    <text evidence="3">Binds 2 Zn(2+) ions per subunit. One is catalytic and the other provides a structural contribution.</text>
</comment>
<dbReference type="PANTHER" id="PTHR30304:SF0">
    <property type="entry name" value="D-TAGATOSE-1,6-BISPHOSPHATE ALDOLASE SUBUNIT GATY-RELATED"/>
    <property type="match status" value="1"/>
</dbReference>
<feature type="binding site" evidence="3">
    <location>
        <position position="178"/>
    </location>
    <ligand>
        <name>Zn(2+)</name>
        <dbReference type="ChEBI" id="CHEBI:29105"/>
        <label>1</label>
        <note>catalytic</note>
    </ligand>
</feature>
<evidence type="ECO:0000256" key="2">
    <source>
        <dbReference type="PIRSR" id="PIRSR001359-2"/>
    </source>
</evidence>
<feature type="binding site" evidence="2">
    <location>
        <begin position="228"/>
        <end position="231"/>
    </location>
    <ligand>
        <name>dihydroxyacetone phosphate</name>
        <dbReference type="ChEBI" id="CHEBI:57642"/>
    </ligand>
</feature>
<dbReference type="AlphaFoldDB" id="A0A1M4XWV5"/>
<evidence type="ECO:0000256" key="3">
    <source>
        <dbReference type="PIRSR" id="PIRSR001359-3"/>
    </source>
</evidence>
<dbReference type="Pfam" id="PF01116">
    <property type="entry name" value="F_bP_aldolase"/>
    <property type="match status" value="1"/>
</dbReference>
<evidence type="ECO:0000313" key="5">
    <source>
        <dbReference type="Proteomes" id="UP000184127"/>
    </source>
</evidence>
<keyword evidence="3" id="KW-0862">Zinc</keyword>
<dbReference type="CDD" id="cd00947">
    <property type="entry name" value="TBP_aldolase_IIB"/>
    <property type="match status" value="1"/>
</dbReference>
<dbReference type="InterPro" id="IPR013785">
    <property type="entry name" value="Aldolase_TIM"/>
</dbReference>
<feature type="binding site" evidence="3">
    <location>
        <position position="103"/>
    </location>
    <ligand>
        <name>Zn(2+)</name>
        <dbReference type="ChEBI" id="CHEBI:29105"/>
        <label>2</label>
    </ligand>
</feature>
<dbReference type="InterPro" id="IPR050246">
    <property type="entry name" value="Class_II_FBP_aldolase"/>
</dbReference>
<dbReference type="SUPFAM" id="SSF51569">
    <property type="entry name" value="Aldolase"/>
    <property type="match status" value="1"/>
</dbReference>
<gene>
    <name evidence="4" type="ORF">SAMN02745195_01558</name>
</gene>
<keyword evidence="3" id="KW-0479">Metal-binding</keyword>
<feature type="binding site" evidence="3">
    <location>
        <position position="133"/>
    </location>
    <ligand>
        <name>Zn(2+)</name>
        <dbReference type="ChEBI" id="CHEBI:29105"/>
        <label>2</label>
    </ligand>
</feature>
<dbReference type="Proteomes" id="UP000184127">
    <property type="component" value="Unassembled WGS sequence"/>
</dbReference>